<name>A0A2G8QWJ7_9RHOB</name>
<dbReference type="AlphaFoldDB" id="A0A2G8QWJ7"/>
<evidence type="ECO:0000313" key="2">
    <source>
        <dbReference type="Proteomes" id="UP000231259"/>
    </source>
</evidence>
<dbReference type="EMBL" id="AWWI01000182">
    <property type="protein sequence ID" value="PIL13656.1"/>
    <property type="molecule type" value="Genomic_DNA"/>
</dbReference>
<organism evidence="1 2">
    <name type="scientific">Puniceibacterium antarcticum</name>
    <dbReference type="NCBI Taxonomy" id="1206336"/>
    <lineage>
        <taxon>Bacteria</taxon>
        <taxon>Pseudomonadati</taxon>
        <taxon>Pseudomonadota</taxon>
        <taxon>Alphaproteobacteria</taxon>
        <taxon>Rhodobacterales</taxon>
        <taxon>Paracoccaceae</taxon>
        <taxon>Puniceibacterium</taxon>
    </lineage>
</organism>
<proteinExistence type="predicted"/>
<gene>
    <name evidence="1" type="ORF">P775_27220</name>
</gene>
<evidence type="ECO:0000313" key="1">
    <source>
        <dbReference type="EMBL" id="PIL13656.1"/>
    </source>
</evidence>
<keyword evidence="2" id="KW-1185">Reference proteome</keyword>
<reference evidence="1 2" key="1">
    <citation type="submission" date="2013-09" db="EMBL/GenBank/DDBJ databases">
        <title>Genome sequencing of Phaeobacter antarcticus sp. nov. SM1211.</title>
        <authorList>
            <person name="Zhang X.-Y."/>
            <person name="Liu C."/>
            <person name="Chen X.-L."/>
            <person name="Xie B.-B."/>
            <person name="Qin Q.-L."/>
            <person name="Rong J.-C."/>
            <person name="Zhang Y.-Z."/>
        </authorList>
    </citation>
    <scope>NUCLEOTIDE SEQUENCE [LARGE SCALE GENOMIC DNA]</scope>
    <source>
        <strain evidence="1 2">SM1211</strain>
    </source>
</reference>
<sequence length="93" mass="9957">MNPVGLPIGASKIAQKRRTVEAAGVLLPPDMDDETFCQTFGIGSTILRPGKEMEAIRATNFLTNNDPSGAQWITFNRTPTAADVGAGGRRRRG</sequence>
<dbReference type="Proteomes" id="UP000231259">
    <property type="component" value="Unassembled WGS sequence"/>
</dbReference>
<accession>A0A2G8QWJ7</accession>
<comment type="caution">
    <text evidence="1">The sequence shown here is derived from an EMBL/GenBank/DDBJ whole genome shotgun (WGS) entry which is preliminary data.</text>
</comment>
<protein>
    <submittedName>
        <fullName evidence="1">Uncharacterized protein</fullName>
    </submittedName>
</protein>